<gene>
    <name evidence="2" type="ORF">ABA31_14380</name>
</gene>
<evidence type="ECO:0000256" key="1">
    <source>
        <dbReference type="SAM" id="MobiDB-lite"/>
    </source>
</evidence>
<proteinExistence type="predicted"/>
<dbReference type="Proteomes" id="UP000321749">
    <property type="component" value="Unassembled WGS sequence"/>
</dbReference>
<evidence type="ECO:0000313" key="2">
    <source>
        <dbReference type="EMBL" id="GEK80087.1"/>
    </source>
</evidence>
<accession>A0AA87UX67</accession>
<name>A0AA87UX67_9MICO</name>
<comment type="caution">
    <text evidence="2">The sequence shown here is derived from an EMBL/GenBank/DDBJ whole genome shotgun (WGS) entry which is preliminary data.</text>
</comment>
<dbReference type="EMBL" id="BJUU01000007">
    <property type="protein sequence ID" value="GEK80087.1"/>
    <property type="molecule type" value="Genomic_DNA"/>
</dbReference>
<dbReference type="RefSeq" id="WP_186808171.1">
    <property type="nucleotide sequence ID" value="NZ_BJUU01000007.1"/>
</dbReference>
<reference evidence="2 3" key="1">
    <citation type="submission" date="2019-07" db="EMBL/GenBank/DDBJ databases">
        <title>Whole genome shotgun sequence of Agrococcus baldri NBRC 103055.</title>
        <authorList>
            <person name="Hosoyama A."/>
            <person name="Uohara A."/>
            <person name="Ohji S."/>
            <person name="Ichikawa N."/>
        </authorList>
    </citation>
    <scope>NUCLEOTIDE SEQUENCE [LARGE SCALE GENOMIC DNA]</scope>
    <source>
        <strain evidence="2 3">NBRC 103055</strain>
    </source>
</reference>
<protein>
    <submittedName>
        <fullName evidence="2">Uncharacterized protein</fullName>
    </submittedName>
</protein>
<keyword evidence="3" id="KW-1185">Reference proteome</keyword>
<organism evidence="2 3">
    <name type="scientific">Agrococcus baldri</name>
    <dbReference type="NCBI Taxonomy" id="153730"/>
    <lineage>
        <taxon>Bacteria</taxon>
        <taxon>Bacillati</taxon>
        <taxon>Actinomycetota</taxon>
        <taxon>Actinomycetes</taxon>
        <taxon>Micrococcales</taxon>
        <taxon>Microbacteriaceae</taxon>
        <taxon>Agrococcus</taxon>
    </lineage>
</organism>
<evidence type="ECO:0000313" key="3">
    <source>
        <dbReference type="Proteomes" id="UP000321749"/>
    </source>
</evidence>
<dbReference type="AlphaFoldDB" id="A0AA87UX67"/>
<feature type="region of interest" description="Disordered" evidence="1">
    <location>
        <begin position="235"/>
        <end position="290"/>
    </location>
</feature>
<sequence>MEAASEWTGHKLAIDLRKFRDPLHSIAEIDPKPIEELTLFVARNSDLSGLEEFKNLESLYIDRRVDVPEDAVFPKLERYDGPFAAPILRSPNLRELLCTEARTAMHADLEIVGPLERLLAYGNRKDGALPRPAQPEMLRDFDVAFFDSLDLDGLAQCRILSELRFGSVKRIDHVDQITELPAIRLLSFDDVLHLAPSASLDGLIAETGIGISGRHGFSPAARARLSALDHGWGFPPNRSERRTPLHHYRGLDPTEQNSGQPFAFPRCHDATTNPSTRERGPRGRLGNRTF</sequence>